<protein>
    <submittedName>
        <fullName evidence="7">Energy transducer TonB</fullName>
    </submittedName>
</protein>
<dbReference type="InterPro" id="IPR006260">
    <property type="entry name" value="TonB/TolA_C"/>
</dbReference>
<evidence type="ECO:0000313" key="8">
    <source>
        <dbReference type="Proteomes" id="UP001203410"/>
    </source>
</evidence>
<evidence type="ECO:0000256" key="5">
    <source>
        <dbReference type="SAM" id="SignalP"/>
    </source>
</evidence>
<accession>A0ABT0RRF5</accession>
<feature type="chain" id="PRO_5045916116" evidence="5">
    <location>
        <begin position="21"/>
        <end position="180"/>
    </location>
</feature>
<name>A0ABT0RRF5_9SPHN</name>
<keyword evidence="4" id="KW-0472">Membrane</keyword>
<sequence length="180" mass="19781">MLLRLLLIAAAVASSESGSARDETPTIDNEFIFNRYPPRALAAGEQGRVKFRVDIDKEGNVTACTVLASSGFERLDRETCDLMVEHAKFYPVLDAMGKAQSAAHLGFVNWRIPGVALTSTIAATGQRPMEKVVCKRVQKTGSLVSNSRTCMTKREWSQQADQYQEDWGAIQGRQGSSRSP</sequence>
<dbReference type="EMBL" id="JAMGBA010000001">
    <property type="protein sequence ID" value="MCL6697599.1"/>
    <property type="molecule type" value="Genomic_DNA"/>
</dbReference>
<evidence type="ECO:0000256" key="3">
    <source>
        <dbReference type="ARBA" id="ARBA00022989"/>
    </source>
</evidence>
<feature type="signal peptide" evidence="5">
    <location>
        <begin position="1"/>
        <end position="20"/>
    </location>
</feature>
<dbReference type="SUPFAM" id="SSF74653">
    <property type="entry name" value="TolA/TonB C-terminal domain"/>
    <property type="match status" value="1"/>
</dbReference>
<keyword evidence="2" id="KW-0812">Transmembrane</keyword>
<keyword evidence="8" id="KW-1185">Reference proteome</keyword>
<organism evidence="7 8">
    <name type="scientific">Sphingomonas caseinilyticus</name>
    <dbReference type="NCBI Taxonomy" id="2908205"/>
    <lineage>
        <taxon>Bacteria</taxon>
        <taxon>Pseudomonadati</taxon>
        <taxon>Pseudomonadota</taxon>
        <taxon>Alphaproteobacteria</taxon>
        <taxon>Sphingomonadales</taxon>
        <taxon>Sphingomonadaceae</taxon>
        <taxon>Sphingomonas</taxon>
    </lineage>
</organism>
<evidence type="ECO:0000256" key="1">
    <source>
        <dbReference type="ARBA" id="ARBA00004167"/>
    </source>
</evidence>
<dbReference type="NCBIfam" id="TIGR01352">
    <property type="entry name" value="tonB_Cterm"/>
    <property type="match status" value="1"/>
</dbReference>
<dbReference type="Proteomes" id="UP001203410">
    <property type="component" value="Unassembled WGS sequence"/>
</dbReference>
<dbReference type="Gene3D" id="3.30.1150.10">
    <property type="match status" value="1"/>
</dbReference>
<evidence type="ECO:0000256" key="2">
    <source>
        <dbReference type="ARBA" id="ARBA00022692"/>
    </source>
</evidence>
<evidence type="ECO:0000259" key="6">
    <source>
        <dbReference type="PROSITE" id="PS52015"/>
    </source>
</evidence>
<keyword evidence="5" id="KW-0732">Signal</keyword>
<dbReference type="Pfam" id="PF03544">
    <property type="entry name" value="TonB_C"/>
    <property type="match status" value="1"/>
</dbReference>
<dbReference type="RefSeq" id="WP_249902961.1">
    <property type="nucleotide sequence ID" value="NZ_JAMGBA010000001.1"/>
</dbReference>
<reference evidence="7 8" key="1">
    <citation type="submission" date="2022-05" db="EMBL/GenBank/DDBJ databases">
        <authorList>
            <person name="Jo J.-H."/>
            <person name="Im W.-T."/>
        </authorList>
    </citation>
    <scope>NUCLEOTIDE SEQUENCE [LARGE SCALE GENOMIC DNA]</scope>
    <source>
        <strain evidence="7 8">NSE70-1</strain>
    </source>
</reference>
<feature type="domain" description="TonB C-terminal" evidence="6">
    <location>
        <begin position="21"/>
        <end position="116"/>
    </location>
</feature>
<keyword evidence="3" id="KW-1133">Transmembrane helix</keyword>
<dbReference type="PROSITE" id="PS52015">
    <property type="entry name" value="TONB_CTD"/>
    <property type="match status" value="1"/>
</dbReference>
<comment type="caution">
    <text evidence="7">The sequence shown here is derived from an EMBL/GenBank/DDBJ whole genome shotgun (WGS) entry which is preliminary data.</text>
</comment>
<comment type="subcellular location">
    <subcellularLocation>
        <location evidence="1">Membrane</location>
        <topology evidence="1">Single-pass membrane protein</topology>
    </subcellularLocation>
</comment>
<dbReference type="InterPro" id="IPR037682">
    <property type="entry name" value="TonB_C"/>
</dbReference>
<proteinExistence type="predicted"/>
<gene>
    <name evidence="7" type="ORF">LZ496_02205</name>
</gene>
<evidence type="ECO:0000256" key="4">
    <source>
        <dbReference type="ARBA" id="ARBA00023136"/>
    </source>
</evidence>
<evidence type="ECO:0000313" key="7">
    <source>
        <dbReference type="EMBL" id="MCL6697599.1"/>
    </source>
</evidence>